<reference evidence="6" key="1">
    <citation type="journal article" date="2020" name="Nature">
        <title>Giant virus diversity and host interactions through global metagenomics.</title>
        <authorList>
            <person name="Schulz F."/>
            <person name="Roux S."/>
            <person name="Paez-Espino D."/>
            <person name="Jungbluth S."/>
            <person name="Walsh D.A."/>
            <person name="Denef V.J."/>
            <person name="McMahon K.D."/>
            <person name="Konstantinidis K.T."/>
            <person name="Eloe-Fadrosh E.A."/>
            <person name="Kyrpides N.C."/>
            <person name="Woyke T."/>
        </authorList>
    </citation>
    <scope>NUCLEOTIDE SEQUENCE</scope>
    <source>
        <strain evidence="6">GVMAG-M-3300023179-132</strain>
    </source>
</reference>
<dbReference type="SUPFAM" id="SSF88723">
    <property type="entry name" value="PIN domain-like"/>
    <property type="match status" value="1"/>
</dbReference>
<dbReference type="GO" id="GO:0046872">
    <property type="term" value="F:metal ion binding"/>
    <property type="evidence" value="ECO:0007669"/>
    <property type="project" value="UniProtKB-KW"/>
</dbReference>
<sequence>MGIPNLNRYLKQNCKSSIKMIHLSELKDKVIVIDISIYLYRYVAENALIENVYLLLSIFRHYNIRPVFIFDGVPPDEKLELLKKRKADKVKSEAEYNDLKNKLSQSNTLTFEEKQEITSSMDALKKKFVYLTKNHIQLTKQLINSYGATYIDAPGEADGLCASFVLSGKAWACMSDDMDMFVYGCTKILRYTSLLNHTAVLYDVHGILDTLDMTHDEFKDVCVLSGTDYNTNGKTSLYSSMTLFNKYKSFDEYDAINSSGFYRWLRDETDYIDSDDMELLLHTRSMFTININLITINTDIIDDKMKRNEIVSILKNDGFLFPDKMVAVK</sequence>
<evidence type="ECO:0000256" key="1">
    <source>
        <dbReference type="ARBA" id="ARBA00022723"/>
    </source>
</evidence>
<dbReference type="InterPro" id="IPR006085">
    <property type="entry name" value="XPG_DNA_repair_N"/>
</dbReference>
<feature type="domain" description="XPG-I" evidence="4">
    <location>
        <begin position="144"/>
        <end position="213"/>
    </location>
</feature>
<accession>A0A6C0E3N6</accession>
<keyword evidence="2" id="KW-0540">Nuclease</keyword>
<evidence type="ECO:0000259" key="5">
    <source>
        <dbReference type="SMART" id="SM00485"/>
    </source>
</evidence>
<proteinExistence type="predicted"/>
<dbReference type="PANTHER" id="PTHR11081">
    <property type="entry name" value="FLAP ENDONUCLEASE FAMILY MEMBER"/>
    <property type="match status" value="1"/>
</dbReference>
<keyword evidence="1" id="KW-0479">Metal-binding</keyword>
<keyword evidence="2" id="KW-0378">Hydrolase</keyword>
<keyword evidence="3" id="KW-0460">Magnesium</keyword>
<name>A0A6C0E3N6_9ZZZZ</name>
<dbReference type="PANTHER" id="PTHR11081:SF9">
    <property type="entry name" value="FLAP ENDONUCLEASE 1"/>
    <property type="match status" value="1"/>
</dbReference>
<dbReference type="InterPro" id="IPR006084">
    <property type="entry name" value="XPG/Rad2"/>
</dbReference>
<evidence type="ECO:0000256" key="2">
    <source>
        <dbReference type="ARBA" id="ARBA00022759"/>
    </source>
</evidence>
<dbReference type="Pfam" id="PF00752">
    <property type="entry name" value="XPG_N"/>
    <property type="match status" value="1"/>
</dbReference>
<evidence type="ECO:0000256" key="3">
    <source>
        <dbReference type="ARBA" id="ARBA00022842"/>
    </source>
</evidence>
<dbReference type="InterPro" id="IPR006086">
    <property type="entry name" value="XPG-I_dom"/>
</dbReference>
<evidence type="ECO:0008006" key="7">
    <source>
        <dbReference type="Google" id="ProtNLM"/>
    </source>
</evidence>
<keyword evidence="2" id="KW-0255">Endonuclease</keyword>
<dbReference type="InterPro" id="IPR029060">
    <property type="entry name" value="PIN-like_dom_sf"/>
</dbReference>
<organism evidence="6">
    <name type="scientific">viral metagenome</name>
    <dbReference type="NCBI Taxonomy" id="1070528"/>
    <lineage>
        <taxon>unclassified sequences</taxon>
        <taxon>metagenomes</taxon>
        <taxon>organismal metagenomes</taxon>
    </lineage>
</organism>
<dbReference type="GO" id="GO:0017108">
    <property type="term" value="F:5'-flap endonuclease activity"/>
    <property type="evidence" value="ECO:0007669"/>
    <property type="project" value="TreeGrafter"/>
</dbReference>
<dbReference type="Pfam" id="PF00867">
    <property type="entry name" value="XPG_I"/>
    <property type="match status" value="1"/>
</dbReference>
<dbReference type="EMBL" id="MN739735">
    <property type="protein sequence ID" value="QHT23736.1"/>
    <property type="molecule type" value="Genomic_DNA"/>
</dbReference>
<dbReference type="AlphaFoldDB" id="A0A6C0E3N6"/>
<protein>
    <recommendedName>
        <fullName evidence="7">XPG N-terminal domain-containing protein</fullName>
    </recommendedName>
</protein>
<dbReference type="SMART" id="SM00485">
    <property type="entry name" value="XPGN"/>
    <property type="match status" value="1"/>
</dbReference>
<dbReference type="Gene3D" id="3.40.50.1010">
    <property type="entry name" value="5'-nuclease"/>
    <property type="match status" value="1"/>
</dbReference>
<evidence type="ECO:0000313" key="6">
    <source>
        <dbReference type="EMBL" id="QHT23736.1"/>
    </source>
</evidence>
<feature type="domain" description="XPG N-terminal" evidence="5">
    <location>
        <begin position="1"/>
        <end position="92"/>
    </location>
</feature>
<evidence type="ECO:0000259" key="4">
    <source>
        <dbReference type="SMART" id="SM00484"/>
    </source>
</evidence>
<dbReference type="SMART" id="SM00484">
    <property type="entry name" value="XPGI"/>
    <property type="match status" value="1"/>
</dbReference>
<dbReference type="PRINTS" id="PR00853">
    <property type="entry name" value="XPGRADSUPER"/>
</dbReference>